<dbReference type="Pfam" id="PF01871">
    <property type="entry name" value="AMMECR1"/>
    <property type="match status" value="1"/>
</dbReference>
<dbReference type="InterPro" id="IPR023473">
    <property type="entry name" value="AMMECR1"/>
</dbReference>
<evidence type="ECO:0000259" key="1">
    <source>
        <dbReference type="PROSITE" id="PS51112"/>
    </source>
</evidence>
<name>A0A413FBS3_9FIRM</name>
<dbReference type="EMBL" id="QSBM01000015">
    <property type="protein sequence ID" value="RGX26671.1"/>
    <property type="molecule type" value="Genomic_DNA"/>
</dbReference>
<dbReference type="SUPFAM" id="SSF53213">
    <property type="entry name" value="LigB-like"/>
    <property type="match status" value="1"/>
</dbReference>
<dbReference type="InterPro" id="IPR004183">
    <property type="entry name" value="Xdiol_dOase_suB"/>
</dbReference>
<proteinExistence type="predicted"/>
<dbReference type="CDD" id="cd07951">
    <property type="entry name" value="ED_3B_N_AMMECR1"/>
    <property type="match status" value="1"/>
</dbReference>
<dbReference type="AlphaFoldDB" id="A0A413FBS3"/>
<dbReference type="SUPFAM" id="SSF143447">
    <property type="entry name" value="AMMECR1-like"/>
    <property type="match status" value="1"/>
</dbReference>
<dbReference type="PANTHER" id="PTHR13016">
    <property type="entry name" value="AMMECR1 HOMOLOG"/>
    <property type="match status" value="1"/>
</dbReference>
<dbReference type="InterPro" id="IPR027485">
    <property type="entry name" value="AMMECR1_N"/>
</dbReference>
<reference evidence="2 3" key="1">
    <citation type="submission" date="2018-08" db="EMBL/GenBank/DDBJ databases">
        <title>A genome reference for cultivated species of the human gut microbiota.</title>
        <authorList>
            <person name="Zou Y."/>
            <person name="Xue W."/>
            <person name="Luo G."/>
        </authorList>
    </citation>
    <scope>NUCLEOTIDE SEQUENCE [LARGE SCALE GENOMIC DNA]</scope>
    <source>
        <strain evidence="2 3">AF04-15</strain>
    </source>
</reference>
<dbReference type="Pfam" id="PF02900">
    <property type="entry name" value="LigB"/>
    <property type="match status" value="1"/>
</dbReference>
<protein>
    <submittedName>
        <fullName evidence="2">AmmeMemoRadiSam system protein A</fullName>
    </submittedName>
</protein>
<gene>
    <name evidence="2" type="primary">amrA</name>
    <name evidence="2" type="ORF">DWV29_19035</name>
</gene>
<dbReference type="OrthoDB" id="159752at2"/>
<dbReference type="Gene3D" id="3.30.700.20">
    <property type="entry name" value="Hypothetical protein ph0010, domain 1"/>
    <property type="match status" value="1"/>
</dbReference>
<accession>A0A413FBS3</accession>
<dbReference type="RefSeq" id="WP_117777696.1">
    <property type="nucleotide sequence ID" value="NZ_JAWRJJ010000370.1"/>
</dbReference>
<dbReference type="InterPro" id="IPR027623">
    <property type="entry name" value="AmmeMemoSam_A"/>
</dbReference>
<dbReference type="InterPro" id="IPR002733">
    <property type="entry name" value="AMMECR1_domain"/>
</dbReference>
<dbReference type="InterPro" id="IPR036071">
    <property type="entry name" value="AMMECR1_dom_sf"/>
</dbReference>
<dbReference type="GO" id="GO:0016702">
    <property type="term" value="F:oxidoreductase activity, acting on single donors with incorporation of molecular oxygen, incorporation of two atoms of oxygen"/>
    <property type="evidence" value="ECO:0007669"/>
    <property type="project" value="UniProtKB-ARBA"/>
</dbReference>
<dbReference type="NCBIfam" id="TIGR04335">
    <property type="entry name" value="AmmeMemoSam_A"/>
    <property type="match status" value="1"/>
</dbReference>
<organism evidence="2 3">
    <name type="scientific">Enterocloster asparagiformis</name>
    <dbReference type="NCBI Taxonomy" id="333367"/>
    <lineage>
        <taxon>Bacteria</taxon>
        <taxon>Bacillati</taxon>
        <taxon>Bacillota</taxon>
        <taxon>Clostridia</taxon>
        <taxon>Lachnospirales</taxon>
        <taxon>Lachnospiraceae</taxon>
        <taxon>Enterocloster</taxon>
    </lineage>
</organism>
<feature type="domain" description="AMMECR1" evidence="1">
    <location>
        <begin position="291"/>
        <end position="466"/>
    </location>
</feature>
<dbReference type="PANTHER" id="PTHR13016:SF0">
    <property type="entry name" value="AMME SYNDROME CANDIDATE GENE 1 PROTEIN"/>
    <property type="match status" value="1"/>
</dbReference>
<dbReference type="Proteomes" id="UP000283880">
    <property type="component" value="Unassembled WGS sequence"/>
</dbReference>
<evidence type="ECO:0000313" key="2">
    <source>
        <dbReference type="EMBL" id="RGX26671.1"/>
    </source>
</evidence>
<comment type="caution">
    <text evidence="2">The sequence shown here is derived from an EMBL/GenBank/DDBJ whole genome shotgun (WGS) entry which is preliminary data.</text>
</comment>
<dbReference type="Gene3D" id="3.40.830.10">
    <property type="entry name" value="LigB-like"/>
    <property type="match status" value="1"/>
</dbReference>
<dbReference type="GO" id="GO:0008198">
    <property type="term" value="F:ferrous iron binding"/>
    <property type="evidence" value="ECO:0007669"/>
    <property type="project" value="InterPro"/>
</dbReference>
<dbReference type="PROSITE" id="PS51112">
    <property type="entry name" value="AMMECR1"/>
    <property type="match status" value="1"/>
</dbReference>
<evidence type="ECO:0000313" key="3">
    <source>
        <dbReference type="Proteomes" id="UP000283880"/>
    </source>
</evidence>
<sequence>MTVIGGIMVPHPPLIVPQVGRGEERAVAATGQAFARAAEELAQWGPETIVLASPHAVMYGDYFHVSPGKGASGDFRQFGVRDVSMEVSYDREFVERLCDLADGEDFPLGTLGDTGGGLDHGTLVPLYFIRKYRKDVRLVRLGLSGLSLSDHYRAGQLVARAAGQLGRRVAFVASGDLSHKLTEDGPYGFAPQGPEYDRRIMEVMGQARFGELFGFGESFCEKAAECGHRSFVMMAGAFDRRAVEARALSYEGPFGVGYGVCVFRDAGPDDSRNFLEQYEDGQREACARIREGEDPYAGLARRSLEHYVRFGRRLPLPKDLPEEMTDRRAGAFVSIHKQGALRGCIGTISPVCENVAREILQNAVSAGTGDPRFPEVREEELDQLVYSVDVLGQATSVDSPDQLDVKRYGVIVSKGGRRGILLPDLEGVDTVEEQIAIARRKAGIGELETGVKLERFEVVRHGGEGA</sequence>